<feature type="non-terminal residue" evidence="2">
    <location>
        <position position="162"/>
    </location>
</feature>
<organism evidence="2 3">
    <name type="scientific">Coemansia asiatica</name>
    <dbReference type="NCBI Taxonomy" id="1052880"/>
    <lineage>
        <taxon>Eukaryota</taxon>
        <taxon>Fungi</taxon>
        <taxon>Fungi incertae sedis</taxon>
        <taxon>Zoopagomycota</taxon>
        <taxon>Kickxellomycotina</taxon>
        <taxon>Kickxellomycetes</taxon>
        <taxon>Kickxellales</taxon>
        <taxon>Kickxellaceae</taxon>
        <taxon>Coemansia</taxon>
    </lineage>
</organism>
<accession>A0A9W7XGL2</accession>
<dbReference type="AlphaFoldDB" id="A0A9W7XGL2"/>
<keyword evidence="1" id="KW-1133">Transmembrane helix</keyword>
<evidence type="ECO:0000313" key="3">
    <source>
        <dbReference type="Proteomes" id="UP001145021"/>
    </source>
</evidence>
<protein>
    <submittedName>
        <fullName evidence="2">Uncharacterized protein</fullName>
    </submittedName>
</protein>
<keyword evidence="1" id="KW-0472">Membrane</keyword>
<feature type="transmembrane region" description="Helical" evidence="1">
    <location>
        <begin position="28"/>
        <end position="48"/>
    </location>
</feature>
<comment type="caution">
    <text evidence="2">The sequence shown here is derived from an EMBL/GenBank/DDBJ whole genome shotgun (WGS) entry which is preliminary data.</text>
</comment>
<gene>
    <name evidence="2" type="ORF">LPJ64_005751</name>
</gene>
<feature type="non-terminal residue" evidence="2">
    <location>
        <position position="1"/>
    </location>
</feature>
<keyword evidence="1" id="KW-0812">Transmembrane</keyword>
<keyword evidence="3" id="KW-1185">Reference proteome</keyword>
<proteinExistence type="predicted"/>
<dbReference type="EMBL" id="JANBOH010000408">
    <property type="protein sequence ID" value="KAJ1642397.1"/>
    <property type="molecule type" value="Genomic_DNA"/>
</dbReference>
<evidence type="ECO:0000313" key="2">
    <source>
        <dbReference type="EMBL" id="KAJ1642397.1"/>
    </source>
</evidence>
<feature type="transmembrane region" description="Helical" evidence="1">
    <location>
        <begin position="68"/>
        <end position="94"/>
    </location>
</feature>
<dbReference type="Proteomes" id="UP001145021">
    <property type="component" value="Unassembled WGS sequence"/>
</dbReference>
<evidence type="ECO:0000256" key="1">
    <source>
        <dbReference type="SAM" id="Phobius"/>
    </source>
</evidence>
<reference evidence="2" key="1">
    <citation type="submission" date="2022-07" db="EMBL/GenBank/DDBJ databases">
        <title>Phylogenomic reconstructions and comparative analyses of Kickxellomycotina fungi.</title>
        <authorList>
            <person name="Reynolds N.K."/>
            <person name="Stajich J.E."/>
            <person name="Barry K."/>
            <person name="Grigoriev I.V."/>
            <person name="Crous P."/>
            <person name="Smith M.E."/>
        </authorList>
    </citation>
    <scope>NUCLEOTIDE SEQUENCE</scope>
    <source>
        <strain evidence="2">NBRC 105413</strain>
    </source>
</reference>
<sequence length="162" mass="18144">LPLEEPARIPRCSGDSCRKAQMQPTIMLDLETLLLQLLLLLLLLMPVQGSHLSLHPLLLLSLHRCSRVPPGIALVVIVAGRWISATTTIMLVILDSRRLTPCYHRIATTPVYRLEWMPSPTTTTTPPTTTLQIRLLSRGSLKLISRYTRTLSKCARHSAARH</sequence>
<name>A0A9W7XGL2_9FUNG</name>